<dbReference type="EMBL" id="JACHXD010000017">
    <property type="protein sequence ID" value="MBB3121513.1"/>
    <property type="molecule type" value="Genomic_DNA"/>
</dbReference>
<dbReference type="RefSeq" id="WP_183443220.1">
    <property type="nucleotide sequence ID" value="NZ_JACHXD010000017.1"/>
</dbReference>
<evidence type="ECO:0000313" key="2">
    <source>
        <dbReference type="Proteomes" id="UP000541535"/>
    </source>
</evidence>
<proteinExistence type="predicted"/>
<dbReference type="Gene3D" id="3.30.2370.10">
    <property type="entry name" value="putative pyruvate dehydrogenase"/>
    <property type="match status" value="1"/>
</dbReference>
<dbReference type="Pfam" id="PF16826">
    <property type="entry name" value="DUF5076"/>
    <property type="match status" value="1"/>
</dbReference>
<keyword evidence="2" id="KW-1185">Reference proteome</keyword>
<accession>A0A7W5BE79</accession>
<sequence length="100" mass="11183">MNERPIPPAALRDGNAVEMLRVWIAEQRLHCSMKVGMYRESMGIPEEEAWGVILADAARHLAQALQEKYGEDQQDAIEKIKNSFLTELAKPTSKAEGGFV</sequence>
<reference evidence="1 2" key="1">
    <citation type="submission" date="2020-08" db="EMBL/GenBank/DDBJ databases">
        <title>Genomic Encyclopedia of Type Strains, Phase III (KMG-III): the genomes of soil and plant-associated and newly described type strains.</title>
        <authorList>
            <person name="Whitman W."/>
        </authorList>
    </citation>
    <scope>NUCLEOTIDE SEQUENCE [LARGE SCALE GENOMIC DNA]</scope>
    <source>
        <strain evidence="1 2">CECT 8897</strain>
    </source>
</reference>
<evidence type="ECO:0008006" key="3">
    <source>
        <dbReference type="Google" id="ProtNLM"/>
    </source>
</evidence>
<evidence type="ECO:0000313" key="1">
    <source>
        <dbReference type="EMBL" id="MBB3121513.1"/>
    </source>
</evidence>
<organism evidence="1 2">
    <name type="scientific">Pseudoduganella violacea</name>
    <dbReference type="NCBI Taxonomy" id="1715466"/>
    <lineage>
        <taxon>Bacteria</taxon>
        <taxon>Pseudomonadati</taxon>
        <taxon>Pseudomonadota</taxon>
        <taxon>Betaproteobacteria</taxon>
        <taxon>Burkholderiales</taxon>
        <taxon>Oxalobacteraceae</taxon>
        <taxon>Telluria group</taxon>
        <taxon>Pseudoduganella</taxon>
    </lineage>
</organism>
<dbReference type="AlphaFoldDB" id="A0A7W5BE79"/>
<dbReference type="InterPro" id="IPR031796">
    <property type="entry name" value="DUF5076"/>
</dbReference>
<dbReference type="Proteomes" id="UP000541535">
    <property type="component" value="Unassembled WGS sequence"/>
</dbReference>
<gene>
    <name evidence="1" type="ORF">FHS03_004591</name>
</gene>
<comment type="caution">
    <text evidence="1">The sequence shown here is derived from an EMBL/GenBank/DDBJ whole genome shotgun (WGS) entry which is preliminary data.</text>
</comment>
<protein>
    <recommendedName>
        <fullName evidence="3">DUF5076 domain-containing protein</fullName>
    </recommendedName>
</protein>
<name>A0A7W5BE79_9BURK</name>